<dbReference type="RefSeq" id="WP_134172516.1">
    <property type="nucleotide sequence ID" value="NZ_SODI01000001.1"/>
</dbReference>
<sequence>MTDSRAQPPIGPNDILRSVLELFAFISLGLWGFLAWPLPWPGVLVGIAAPAFAILVWALFRSPKAVFTLDPFGKAFVEICVFGAAAIAWWDLGQPVVTVVFAVVATVSGIISGRKELAG</sequence>
<protein>
    <submittedName>
        <fullName evidence="1">DUF2568 domain-containing protein</fullName>
    </submittedName>
</protein>
<dbReference type="EMBL" id="SOHQ01000007">
    <property type="protein sequence ID" value="TFD81711.1"/>
    <property type="molecule type" value="Genomic_DNA"/>
</dbReference>
<evidence type="ECO:0000313" key="1">
    <source>
        <dbReference type="EMBL" id="TFD81711.1"/>
    </source>
</evidence>
<dbReference type="InterPro" id="IPR021214">
    <property type="entry name" value="DUF2568"/>
</dbReference>
<accession>A0A4Y8KS91</accession>
<dbReference type="Proteomes" id="UP000298218">
    <property type="component" value="Unassembled WGS sequence"/>
</dbReference>
<gene>
    <name evidence="1" type="ORF">E3T53_01525</name>
</gene>
<dbReference type="AlphaFoldDB" id="A0A4Y8KS91"/>
<dbReference type="OrthoDB" id="5076471at2"/>
<comment type="caution">
    <text evidence="1">The sequence shown here is derived from an EMBL/GenBank/DDBJ whole genome shotgun (WGS) entry which is preliminary data.</text>
</comment>
<dbReference type="Pfam" id="PF10823">
    <property type="entry name" value="DUF2568"/>
    <property type="match status" value="1"/>
</dbReference>
<name>A0A4Y8KS91_9MICO</name>
<keyword evidence="2" id="KW-1185">Reference proteome</keyword>
<proteinExistence type="predicted"/>
<reference evidence="1 2" key="1">
    <citation type="submission" date="2019-03" db="EMBL/GenBank/DDBJ databases">
        <title>Genomics of glacier-inhabiting Cryobacterium strains.</title>
        <authorList>
            <person name="Liu Q."/>
            <person name="Xin Y.-H."/>
        </authorList>
    </citation>
    <scope>NUCLEOTIDE SEQUENCE [LARGE SCALE GENOMIC DNA]</scope>
    <source>
        <strain evidence="1 2">CGMCC 1.4292</strain>
    </source>
</reference>
<evidence type="ECO:0000313" key="2">
    <source>
        <dbReference type="Proteomes" id="UP000298218"/>
    </source>
</evidence>
<organism evidence="1 2">
    <name type="scientific">Cryobacterium psychrophilum</name>
    <dbReference type="NCBI Taxonomy" id="41988"/>
    <lineage>
        <taxon>Bacteria</taxon>
        <taxon>Bacillati</taxon>
        <taxon>Actinomycetota</taxon>
        <taxon>Actinomycetes</taxon>
        <taxon>Micrococcales</taxon>
        <taxon>Microbacteriaceae</taxon>
        <taxon>Cryobacterium</taxon>
    </lineage>
</organism>